<dbReference type="Gene3D" id="3.30.1200.10">
    <property type="entry name" value="YggU-like"/>
    <property type="match status" value="1"/>
</dbReference>
<reference evidence="2 3" key="1">
    <citation type="journal article" date="2016" name="Nat. Commun.">
        <title>Thousands of microbial genomes shed light on interconnected biogeochemical processes in an aquifer system.</title>
        <authorList>
            <person name="Anantharaman K."/>
            <person name="Brown C.T."/>
            <person name="Hug L.A."/>
            <person name="Sharon I."/>
            <person name="Castelle C.J."/>
            <person name="Probst A.J."/>
            <person name="Thomas B.C."/>
            <person name="Singh A."/>
            <person name="Wilkins M.J."/>
            <person name="Karaoz U."/>
            <person name="Brodie E.L."/>
            <person name="Williams K.H."/>
            <person name="Hubbard S.S."/>
            <person name="Banfield J.F."/>
        </authorList>
    </citation>
    <scope>NUCLEOTIDE SEQUENCE [LARGE SCALE GENOMIC DNA]</scope>
</reference>
<gene>
    <name evidence="2" type="ORF">A2866_01390</name>
</gene>
<dbReference type="InterPro" id="IPR003746">
    <property type="entry name" value="DUF167"/>
</dbReference>
<comment type="similarity">
    <text evidence="1">Belongs to the UPF0235 family.</text>
</comment>
<sequence>MLIKIKVYPESKENVVIKKSEDSYVVKVKEKAERGEANARVKELLQNYFGVSSNKIKLLKGGKKPNKIFEIVDS</sequence>
<dbReference type="NCBIfam" id="TIGR00251">
    <property type="entry name" value="DUF167 family protein"/>
    <property type="match status" value="1"/>
</dbReference>
<comment type="caution">
    <text evidence="2">The sequence shown here is derived from an EMBL/GenBank/DDBJ whole genome shotgun (WGS) entry which is preliminary data.</text>
</comment>
<dbReference type="AlphaFoldDB" id="A0A1F7GKZ4"/>
<organism evidence="2 3">
    <name type="scientific">Candidatus Roizmanbacteria bacterium RIFCSPHIGHO2_01_FULL_39_8</name>
    <dbReference type="NCBI Taxonomy" id="1802033"/>
    <lineage>
        <taxon>Bacteria</taxon>
        <taxon>Candidatus Roizmaniibacteriota</taxon>
    </lineage>
</organism>
<protein>
    <submittedName>
        <fullName evidence="2">Uncharacterized protein</fullName>
    </submittedName>
</protein>
<name>A0A1F7GKZ4_9BACT</name>
<dbReference type="Pfam" id="PF02594">
    <property type="entry name" value="DUF167"/>
    <property type="match status" value="1"/>
</dbReference>
<evidence type="ECO:0000313" key="3">
    <source>
        <dbReference type="Proteomes" id="UP000177026"/>
    </source>
</evidence>
<accession>A0A1F7GKZ4</accession>
<evidence type="ECO:0000313" key="2">
    <source>
        <dbReference type="EMBL" id="OGK19474.1"/>
    </source>
</evidence>
<dbReference type="EMBL" id="MFZI01000048">
    <property type="protein sequence ID" value="OGK19474.1"/>
    <property type="molecule type" value="Genomic_DNA"/>
</dbReference>
<dbReference type="SUPFAM" id="SSF69786">
    <property type="entry name" value="YggU-like"/>
    <property type="match status" value="1"/>
</dbReference>
<dbReference type="Proteomes" id="UP000177026">
    <property type="component" value="Unassembled WGS sequence"/>
</dbReference>
<evidence type="ECO:0000256" key="1">
    <source>
        <dbReference type="ARBA" id="ARBA00010364"/>
    </source>
</evidence>
<dbReference type="InterPro" id="IPR036591">
    <property type="entry name" value="YggU-like_sf"/>
</dbReference>
<proteinExistence type="inferred from homology"/>
<dbReference type="SMART" id="SM01152">
    <property type="entry name" value="DUF167"/>
    <property type="match status" value="1"/>
</dbReference>